<evidence type="ECO:0000313" key="3">
    <source>
        <dbReference type="RefSeq" id="XP_010503790.1"/>
    </source>
</evidence>
<feature type="region of interest" description="Disordered" evidence="1">
    <location>
        <begin position="129"/>
        <end position="150"/>
    </location>
</feature>
<reference evidence="3" key="2">
    <citation type="submission" date="2025-08" db="UniProtKB">
        <authorList>
            <consortium name="RefSeq"/>
        </authorList>
    </citation>
    <scope>IDENTIFICATION</scope>
    <source>
        <tissue evidence="3">Leaf</tissue>
    </source>
</reference>
<name>A0ABM0YNX9_CAMSA</name>
<reference evidence="2" key="1">
    <citation type="journal article" date="2014" name="Nat. Commun.">
        <title>The emerging biofuel crop Camelina sativa retains a highly undifferentiated hexaploid genome structure.</title>
        <authorList>
            <person name="Kagale S."/>
            <person name="Koh C."/>
            <person name="Nixon J."/>
            <person name="Bollina V."/>
            <person name="Clarke W.E."/>
            <person name="Tuteja R."/>
            <person name="Spillane C."/>
            <person name="Robinson S.J."/>
            <person name="Links M.G."/>
            <person name="Clarke C."/>
            <person name="Higgins E.E."/>
            <person name="Huebert T."/>
            <person name="Sharpe A.G."/>
            <person name="Parkin I.A."/>
        </authorList>
    </citation>
    <scope>NUCLEOTIDE SEQUENCE [LARGE SCALE GENOMIC DNA]</scope>
    <source>
        <strain evidence="2">cv. DH55</strain>
    </source>
</reference>
<keyword evidence="2" id="KW-1185">Reference proteome</keyword>
<dbReference type="Proteomes" id="UP000694864">
    <property type="component" value="Chromosome 4"/>
</dbReference>
<evidence type="ECO:0000313" key="2">
    <source>
        <dbReference type="Proteomes" id="UP000694864"/>
    </source>
</evidence>
<dbReference type="GeneID" id="104780941"/>
<evidence type="ECO:0000256" key="1">
    <source>
        <dbReference type="SAM" id="MobiDB-lite"/>
    </source>
</evidence>
<protein>
    <submittedName>
        <fullName evidence="3">Uncharacterized protein LOC104780941 isoform X1</fullName>
    </submittedName>
</protein>
<proteinExistence type="predicted"/>
<accession>A0ABM0YNX9</accession>
<dbReference type="PROSITE" id="PS51257">
    <property type="entry name" value="PROKAR_LIPOPROTEIN"/>
    <property type="match status" value="1"/>
</dbReference>
<sequence>MKSSPRPILTFVSSFSCTMMKSSLCFQSGHKLKTLCNAFQMGSVSTRIQQTYIHITDMDLSELSLLSQPSHIRNWFPSYVSELQTSDEDCLSPIDNCESTNVTDLPPYTSKVKDRFQLQDFGDDTHLEEDKISSTSLETMRKEESAQRSNDGEIIALRNSVKYLETVVENLHHHIIRLVANNGKKKM</sequence>
<organism evidence="2 3">
    <name type="scientific">Camelina sativa</name>
    <name type="common">False flax</name>
    <name type="synonym">Myagrum sativum</name>
    <dbReference type="NCBI Taxonomy" id="90675"/>
    <lineage>
        <taxon>Eukaryota</taxon>
        <taxon>Viridiplantae</taxon>
        <taxon>Streptophyta</taxon>
        <taxon>Embryophyta</taxon>
        <taxon>Tracheophyta</taxon>
        <taxon>Spermatophyta</taxon>
        <taxon>Magnoliopsida</taxon>
        <taxon>eudicotyledons</taxon>
        <taxon>Gunneridae</taxon>
        <taxon>Pentapetalae</taxon>
        <taxon>rosids</taxon>
        <taxon>malvids</taxon>
        <taxon>Brassicales</taxon>
        <taxon>Brassicaceae</taxon>
        <taxon>Camelineae</taxon>
        <taxon>Camelina</taxon>
    </lineage>
</organism>
<dbReference type="RefSeq" id="XP_010503790.1">
    <property type="nucleotide sequence ID" value="XM_010505488.2"/>
</dbReference>
<gene>
    <name evidence="3" type="primary">LOC104780941</name>
</gene>